<comment type="caution">
    <text evidence="2">The sequence shown here is derived from an EMBL/GenBank/DDBJ whole genome shotgun (WGS) entry which is preliminary data.</text>
</comment>
<dbReference type="EMBL" id="CAJNOC010001321">
    <property type="protein sequence ID" value="CAF0854741.1"/>
    <property type="molecule type" value="Genomic_DNA"/>
</dbReference>
<keyword evidence="3" id="KW-1185">Reference proteome</keyword>
<feature type="domain" description="Cytosolic endo-beta-N-acetylglucosaminidase TIM barrel" evidence="1">
    <location>
        <begin position="60"/>
        <end position="330"/>
    </location>
</feature>
<sequence>MKFFDTEKISCKPISNLTDLLNWSRATSPKYHTQKLNVSYFSNDDNVPKFLVCHDMKNNYLEDKFYQGSNSPNSFSFYHWNLIDTFIYFSHHFVTIPPESWINAAHENNCRMLGTLITEFQEGEILCNKIFNDLDSVIDKIVDITLHFGFDGWLVNIENKIQDVNKLNYFVENLTKKLKIHNDKLYQIIWYDSVIKTGELKWQNELNEKNYQFFEATDGFFVNYTWKDQNLETSFKNAKNRFRDVYVGIDVFGRGCLGNGGFNTYQALEAIEKYNLSYALFAPGWIHECNDEEKFYENSEKFWSLLERFISRRKIKQLPLITNFSHASSVNFFVQGEKFAHNWNNLNLQSLLPVVENSSWNFDDGFYGSGSLVVQPGLNEIFSLDLNIKHSQILLFELVFKSDEYVKVMVETENFNLDLFTESNQIKILETLEKSINNWFVKRVMFKVENEINLKSIKIESATQVNLGLMRLFEPSGYQVERKIFKFNPIETDLKIFKLQNEVYLMIKLIFSNLNAKYQNIFVNKSLIQKENLNGDKLDLRYIGSTKKDEFLLCLKMNSNIFIDSTNESRNSELKVEIIVQEVDHHCENLTKRENQLYKFDNDDEDKWVRSATVNCSKLKIHNPKEYSFIKEVIYDLEFF</sequence>
<dbReference type="Pfam" id="PF03644">
    <property type="entry name" value="Glyco_hydro_85"/>
    <property type="match status" value="1"/>
</dbReference>
<gene>
    <name evidence="2" type="ORF">OXX778_LOCUS9138</name>
</gene>
<dbReference type="Gene3D" id="3.20.20.80">
    <property type="entry name" value="Glycosidases"/>
    <property type="match status" value="1"/>
</dbReference>
<dbReference type="OrthoDB" id="284473at2759"/>
<dbReference type="CDD" id="cd06547">
    <property type="entry name" value="GH85_ENGase"/>
    <property type="match status" value="1"/>
</dbReference>
<name>A0A813W9P6_9BILA</name>
<dbReference type="InterPro" id="IPR005201">
    <property type="entry name" value="TIM_ENGase"/>
</dbReference>
<dbReference type="GO" id="GO:0005829">
    <property type="term" value="C:cytosol"/>
    <property type="evidence" value="ECO:0007669"/>
    <property type="project" value="UniProtKB-SubCell"/>
</dbReference>
<accession>A0A813W9P6</accession>
<reference evidence="2" key="1">
    <citation type="submission" date="2021-02" db="EMBL/GenBank/DDBJ databases">
        <authorList>
            <person name="Nowell W R."/>
        </authorList>
    </citation>
    <scope>NUCLEOTIDE SEQUENCE</scope>
    <source>
        <strain evidence="2">Ploen Becks lab</strain>
    </source>
</reference>
<dbReference type="AlphaFoldDB" id="A0A813W9P6"/>
<dbReference type="PANTHER" id="PTHR13246">
    <property type="entry name" value="ENDO BETA N-ACETYLGLUCOSAMINIDASE"/>
    <property type="match status" value="1"/>
</dbReference>
<evidence type="ECO:0000259" key="1">
    <source>
        <dbReference type="Pfam" id="PF03644"/>
    </source>
</evidence>
<organism evidence="2 3">
    <name type="scientific">Brachionus calyciflorus</name>
    <dbReference type="NCBI Taxonomy" id="104777"/>
    <lineage>
        <taxon>Eukaryota</taxon>
        <taxon>Metazoa</taxon>
        <taxon>Spiralia</taxon>
        <taxon>Gnathifera</taxon>
        <taxon>Rotifera</taxon>
        <taxon>Eurotatoria</taxon>
        <taxon>Monogononta</taxon>
        <taxon>Pseudotrocha</taxon>
        <taxon>Ploima</taxon>
        <taxon>Brachionidae</taxon>
        <taxon>Brachionus</taxon>
    </lineage>
</organism>
<dbReference type="InterPro" id="IPR032979">
    <property type="entry name" value="ENGase"/>
</dbReference>
<evidence type="ECO:0000313" key="3">
    <source>
        <dbReference type="Proteomes" id="UP000663879"/>
    </source>
</evidence>
<evidence type="ECO:0000313" key="2">
    <source>
        <dbReference type="EMBL" id="CAF0854741.1"/>
    </source>
</evidence>
<dbReference type="Proteomes" id="UP000663879">
    <property type="component" value="Unassembled WGS sequence"/>
</dbReference>
<proteinExistence type="predicted"/>
<dbReference type="GO" id="GO:0033925">
    <property type="term" value="F:mannosyl-glycoprotein endo-beta-N-acetylglucosaminidase activity"/>
    <property type="evidence" value="ECO:0007669"/>
    <property type="project" value="UniProtKB-EC"/>
</dbReference>
<dbReference type="PANTHER" id="PTHR13246:SF1">
    <property type="entry name" value="CYTOSOLIC ENDO-BETA-N-ACETYLGLUCOSAMINIDASE"/>
    <property type="match status" value="1"/>
</dbReference>
<protein>
    <recommendedName>
        <fullName evidence="1">Cytosolic endo-beta-N-acetylglucosaminidase TIM barrel domain-containing protein</fullName>
    </recommendedName>
</protein>